<keyword evidence="5" id="KW-0677">Repeat</keyword>
<keyword evidence="3" id="KW-0433">Leucine-rich repeat</keyword>
<dbReference type="Gene3D" id="3.80.10.10">
    <property type="entry name" value="Ribonuclease Inhibitor"/>
    <property type="match status" value="1"/>
</dbReference>
<comment type="similarity">
    <text evidence="7">Belongs to the polygalacturonase-inhibiting protein family.</text>
</comment>
<dbReference type="PANTHER" id="PTHR48059:SF4">
    <property type="entry name" value="POLYGALACTURONASE INHIBITOR 1-RELATED"/>
    <property type="match status" value="1"/>
</dbReference>
<evidence type="ECO:0000256" key="2">
    <source>
        <dbReference type="ARBA" id="ARBA00004370"/>
    </source>
</evidence>
<evidence type="ECO:0000256" key="5">
    <source>
        <dbReference type="ARBA" id="ARBA00022737"/>
    </source>
</evidence>
<keyword evidence="4 8" id="KW-0732">Signal</keyword>
<comment type="subcellular location">
    <subcellularLocation>
        <location evidence="1">Cell envelope</location>
    </subcellularLocation>
    <subcellularLocation>
        <location evidence="2">Membrane</location>
    </subcellularLocation>
</comment>
<dbReference type="GO" id="GO:0016020">
    <property type="term" value="C:membrane"/>
    <property type="evidence" value="ECO:0007669"/>
    <property type="project" value="UniProtKB-SubCell"/>
</dbReference>
<dbReference type="AlphaFoldDB" id="A0AAX6FB58"/>
<sequence>MAYHHTQLPFVFFLLLITTLSSFPSPSSSSSCHTSERTALLAIKSAMGDPYVIVTWGGTSDCCEWNGVTCDSAGHVTSLDIFADVVAGTISPAIGDLPYLTFLSFHKLTNLTGPVPSSLAKLVRLTFLRLDWNDLSGPVPGFLSRLTSLDYLNLAFNHFTGSIPPSLSSLPLSFIRLDRNQLTGPIPESLANTRYSGNDSYLYLYLSHNNLTGPVPSSFASTRYQVIDLSRNKLTGDASFLLGSSLPLQRLDLSRNSFEFDLTHVGLPTDLVALDLNHNKIYGGIPKAFAAVPWQGFNVSYNRLCGEIPASERFDSYYDFFHNKCLCGPPLPTPCK</sequence>
<comment type="caution">
    <text evidence="10">The sequence shown here is derived from an EMBL/GenBank/DDBJ whole genome shotgun (WGS) entry which is preliminary data.</text>
</comment>
<evidence type="ECO:0000313" key="10">
    <source>
        <dbReference type="EMBL" id="KAJ6813423.1"/>
    </source>
</evidence>
<dbReference type="Proteomes" id="UP001140949">
    <property type="component" value="Unassembled WGS sequence"/>
</dbReference>
<proteinExistence type="inferred from homology"/>
<reference evidence="10" key="1">
    <citation type="journal article" date="2023" name="GigaByte">
        <title>Genome assembly of the bearded iris, Iris pallida Lam.</title>
        <authorList>
            <person name="Bruccoleri R.E."/>
            <person name="Oakeley E.J."/>
            <person name="Faust A.M.E."/>
            <person name="Altorfer M."/>
            <person name="Dessus-Babus S."/>
            <person name="Burckhardt D."/>
            <person name="Oertli M."/>
            <person name="Naumann U."/>
            <person name="Petersen F."/>
            <person name="Wong J."/>
        </authorList>
    </citation>
    <scope>NUCLEOTIDE SEQUENCE</scope>
    <source>
        <strain evidence="10">GSM-AAB239-AS_SAM_17_03QT</strain>
    </source>
</reference>
<evidence type="ECO:0000256" key="6">
    <source>
        <dbReference type="ARBA" id="ARBA00023136"/>
    </source>
</evidence>
<dbReference type="InterPro" id="IPR051848">
    <property type="entry name" value="PGIP"/>
</dbReference>
<accession>A0AAX6FB58</accession>
<dbReference type="InterPro" id="IPR001611">
    <property type="entry name" value="Leu-rich_rpt"/>
</dbReference>
<keyword evidence="11" id="KW-1185">Reference proteome</keyword>
<feature type="chain" id="PRO_5043522800" evidence="8">
    <location>
        <begin position="23"/>
        <end position="336"/>
    </location>
</feature>
<name>A0AAX6FB58_IRIPA</name>
<keyword evidence="6" id="KW-0472">Membrane</keyword>
<evidence type="ECO:0000313" key="11">
    <source>
        <dbReference type="Proteomes" id="UP001140949"/>
    </source>
</evidence>
<dbReference type="PANTHER" id="PTHR48059">
    <property type="entry name" value="POLYGALACTURONASE INHIBITOR 1"/>
    <property type="match status" value="1"/>
</dbReference>
<evidence type="ECO:0000256" key="3">
    <source>
        <dbReference type="ARBA" id="ARBA00022614"/>
    </source>
</evidence>
<feature type="signal peptide" evidence="8">
    <location>
        <begin position="1"/>
        <end position="22"/>
    </location>
</feature>
<gene>
    <name evidence="10" type="ORF">M6B38_144030</name>
</gene>
<reference evidence="10" key="2">
    <citation type="submission" date="2023-04" db="EMBL/GenBank/DDBJ databases">
        <authorList>
            <person name="Bruccoleri R.E."/>
            <person name="Oakeley E.J."/>
            <person name="Faust A.-M."/>
            <person name="Dessus-Babus S."/>
            <person name="Altorfer M."/>
            <person name="Burckhardt D."/>
            <person name="Oertli M."/>
            <person name="Naumann U."/>
            <person name="Petersen F."/>
            <person name="Wong J."/>
        </authorList>
    </citation>
    <scope>NUCLEOTIDE SEQUENCE</scope>
    <source>
        <strain evidence="10">GSM-AAB239-AS_SAM_17_03QT</strain>
        <tissue evidence="10">Leaf</tissue>
    </source>
</reference>
<dbReference type="FunFam" id="3.80.10.10:FF:000400">
    <property type="entry name" value="Nuclear pore complex protein NUP107"/>
    <property type="match status" value="1"/>
</dbReference>
<dbReference type="EMBL" id="JANAVB010030419">
    <property type="protein sequence ID" value="KAJ6813423.1"/>
    <property type="molecule type" value="Genomic_DNA"/>
</dbReference>
<evidence type="ECO:0000256" key="4">
    <source>
        <dbReference type="ARBA" id="ARBA00022729"/>
    </source>
</evidence>
<organism evidence="10 11">
    <name type="scientific">Iris pallida</name>
    <name type="common">Sweet iris</name>
    <dbReference type="NCBI Taxonomy" id="29817"/>
    <lineage>
        <taxon>Eukaryota</taxon>
        <taxon>Viridiplantae</taxon>
        <taxon>Streptophyta</taxon>
        <taxon>Embryophyta</taxon>
        <taxon>Tracheophyta</taxon>
        <taxon>Spermatophyta</taxon>
        <taxon>Magnoliopsida</taxon>
        <taxon>Liliopsida</taxon>
        <taxon>Asparagales</taxon>
        <taxon>Iridaceae</taxon>
        <taxon>Iridoideae</taxon>
        <taxon>Irideae</taxon>
        <taxon>Iris</taxon>
    </lineage>
</organism>
<evidence type="ECO:0000256" key="8">
    <source>
        <dbReference type="SAM" id="SignalP"/>
    </source>
</evidence>
<feature type="domain" description="Leucine-rich repeat-containing N-terminal plant-type" evidence="9">
    <location>
        <begin position="34"/>
        <end position="71"/>
    </location>
</feature>
<dbReference type="SUPFAM" id="SSF52058">
    <property type="entry name" value="L domain-like"/>
    <property type="match status" value="1"/>
</dbReference>
<protein>
    <submittedName>
        <fullName evidence="10">Polygalacturonase inhibitor</fullName>
    </submittedName>
</protein>
<dbReference type="Pfam" id="PF00560">
    <property type="entry name" value="LRR_1"/>
    <property type="match status" value="4"/>
</dbReference>
<dbReference type="Pfam" id="PF08263">
    <property type="entry name" value="LRRNT_2"/>
    <property type="match status" value="1"/>
</dbReference>
<dbReference type="InterPro" id="IPR013210">
    <property type="entry name" value="LRR_N_plant-typ"/>
</dbReference>
<evidence type="ECO:0000259" key="9">
    <source>
        <dbReference type="Pfam" id="PF08263"/>
    </source>
</evidence>
<dbReference type="InterPro" id="IPR032675">
    <property type="entry name" value="LRR_dom_sf"/>
</dbReference>
<evidence type="ECO:0000256" key="1">
    <source>
        <dbReference type="ARBA" id="ARBA00004196"/>
    </source>
</evidence>
<evidence type="ECO:0000256" key="7">
    <source>
        <dbReference type="ARBA" id="ARBA00038043"/>
    </source>
</evidence>